<dbReference type="Proteomes" id="UP001209854">
    <property type="component" value="Unassembled WGS sequence"/>
</dbReference>
<evidence type="ECO:0000313" key="1">
    <source>
        <dbReference type="EMBL" id="MCW7551143.1"/>
    </source>
</evidence>
<dbReference type="PANTHER" id="PTHR35566">
    <property type="entry name" value="BLR3599 PROTEIN"/>
    <property type="match status" value="1"/>
</dbReference>
<sequence>MNHTFDKVVWQEGMFLSPQHFQQQERYLEHHSRQLISLKHPGLAGFTSLRIDTDQLKAGKLFLREACGLFPDGTPFELTDNLIRDIESANAGATVYLVLPLLRSNQVDTATTEQLSSAIRNKSFDHTVHDSTNHDNDAVELELCILNPSLMLDSEPLDDYTTLAVARIQEFNSDSEILLDRTFIPRCMDYRVSRYLLEQVQNIQALMQQRAAQIAAQIGLEGEQKSFQTMQIAYMWLQSLNRYGAWLKQIEHKAGISAAHLYHCLVLMAADLSTFTTTLSPDFPVFDEHNIYTSFAPVISCLLLNLRQASKDKVVTLSWDKSLYKRRRLLRCQIDDRTLFNDGRFILAVSSSLGSQVTRTNFISAAKLCGHNRIAERVRNALSAVPLNPLPAVPLELRIQPNTVYFEIDTGDDLWQEMIRTRDKLALHIDEQMPEDTNIECFVIR</sequence>
<accession>A0ABT3MPV6</accession>
<dbReference type="Pfam" id="PF05936">
    <property type="entry name" value="T6SS_VasE"/>
    <property type="match status" value="1"/>
</dbReference>
<dbReference type="NCBIfam" id="TIGR03353">
    <property type="entry name" value="VI_chp_4"/>
    <property type="match status" value="1"/>
</dbReference>
<gene>
    <name evidence="1" type="primary">tssK</name>
    <name evidence="1" type="ORF">NX722_00405</name>
</gene>
<keyword evidence="2" id="KW-1185">Reference proteome</keyword>
<protein>
    <submittedName>
        <fullName evidence="1">Type VI secretion system baseplate subunit TssK</fullName>
    </submittedName>
</protein>
<dbReference type="EMBL" id="JAPFCC010000001">
    <property type="protein sequence ID" value="MCW7551143.1"/>
    <property type="molecule type" value="Genomic_DNA"/>
</dbReference>
<evidence type="ECO:0000313" key="2">
    <source>
        <dbReference type="Proteomes" id="UP001209854"/>
    </source>
</evidence>
<dbReference type="RefSeq" id="WP_262566215.1">
    <property type="nucleotide sequence ID" value="NZ_JAPFCC010000001.1"/>
</dbReference>
<name>A0ABT3MPV6_9GAMM</name>
<dbReference type="InterPro" id="IPR010263">
    <property type="entry name" value="T6SS_TssK"/>
</dbReference>
<proteinExistence type="predicted"/>
<reference evidence="1 2" key="1">
    <citation type="submission" date="2022-10" db="EMBL/GenBank/DDBJ databases">
        <title>High-quality genome sequences of two octocoral-associated bacteria, Endozoicomonas euniceicola EF212 and Endozoicomonas gorgoniicola PS125.</title>
        <authorList>
            <person name="Chiou Y.-J."/>
            <person name="Chen Y.-H."/>
        </authorList>
    </citation>
    <scope>NUCLEOTIDE SEQUENCE [LARGE SCALE GENOMIC DNA]</scope>
    <source>
        <strain evidence="1 2">PS125</strain>
    </source>
</reference>
<dbReference type="PANTHER" id="PTHR35566:SF1">
    <property type="entry name" value="TYPE VI SECRETION SYSTEM BASEPLATE COMPONENT TSSK1"/>
    <property type="match status" value="1"/>
</dbReference>
<organism evidence="1 2">
    <name type="scientific">Endozoicomonas gorgoniicola</name>
    <dbReference type="NCBI Taxonomy" id="1234144"/>
    <lineage>
        <taxon>Bacteria</taxon>
        <taxon>Pseudomonadati</taxon>
        <taxon>Pseudomonadota</taxon>
        <taxon>Gammaproteobacteria</taxon>
        <taxon>Oceanospirillales</taxon>
        <taxon>Endozoicomonadaceae</taxon>
        <taxon>Endozoicomonas</taxon>
    </lineage>
</organism>
<comment type="caution">
    <text evidence="1">The sequence shown here is derived from an EMBL/GenBank/DDBJ whole genome shotgun (WGS) entry which is preliminary data.</text>
</comment>